<comment type="caution">
    <text evidence="1">The sequence shown here is derived from an EMBL/GenBank/DDBJ whole genome shotgun (WGS) entry which is preliminary data.</text>
</comment>
<proteinExistence type="predicted"/>
<organism evidence="1 2">
    <name type="scientific">Phlebia brevispora</name>
    <dbReference type="NCBI Taxonomy" id="194682"/>
    <lineage>
        <taxon>Eukaryota</taxon>
        <taxon>Fungi</taxon>
        <taxon>Dikarya</taxon>
        <taxon>Basidiomycota</taxon>
        <taxon>Agaricomycotina</taxon>
        <taxon>Agaricomycetes</taxon>
        <taxon>Polyporales</taxon>
        <taxon>Meruliaceae</taxon>
        <taxon>Phlebia</taxon>
    </lineage>
</organism>
<name>A0ACC1TAP6_9APHY</name>
<evidence type="ECO:0000313" key="2">
    <source>
        <dbReference type="Proteomes" id="UP001148662"/>
    </source>
</evidence>
<sequence>MPEIDVADSDVLIKNIALGREVQEWVHARTVVELIISSIPPKTVTLCTLIPGKIEQHACELVLPATGEYMLQARGSHTVHVCGNFIAPLSVDYENVDCEKSSEVLEAEQQPFEAVQTQAEISHATMMKSTHQDHASKMATADVATVPDTKIATVPDTKRSPSVLQGSDSLVALPSKPVLSTVRAAPSTPVTASLNIKTPRLKIASGSTGHDVFPGSKEVMARIMRFIGNRSYTTTASGVFYYDEKTGTGPAVADGNVAQVLWIATSEKLQILASLSQISIKAPTYSAYLPRLSYLHKIRCRSSVPHGYLIKEVPNAAVDHMHRSIVALDVV</sequence>
<protein>
    <submittedName>
        <fullName evidence="1">Uncharacterized protein</fullName>
    </submittedName>
</protein>
<dbReference type="Proteomes" id="UP001148662">
    <property type="component" value="Unassembled WGS sequence"/>
</dbReference>
<accession>A0ACC1TAP6</accession>
<reference evidence="1" key="1">
    <citation type="submission" date="2022-07" db="EMBL/GenBank/DDBJ databases">
        <title>Genome Sequence of Phlebia brevispora.</title>
        <authorList>
            <person name="Buettner E."/>
        </authorList>
    </citation>
    <scope>NUCLEOTIDE SEQUENCE</scope>
    <source>
        <strain evidence="1">MPL23</strain>
    </source>
</reference>
<keyword evidence="2" id="KW-1185">Reference proteome</keyword>
<gene>
    <name evidence="1" type="ORF">NM688_g1671</name>
</gene>
<evidence type="ECO:0000313" key="1">
    <source>
        <dbReference type="EMBL" id="KAJ3557074.1"/>
    </source>
</evidence>
<dbReference type="EMBL" id="JANHOG010000186">
    <property type="protein sequence ID" value="KAJ3557074.1"/>
    <property type="molecule type" value="Genomic_DNA"/>
</dbReference>